<evidence type="ECO:0000313" key="1">
    <source>
        <dbReference type="EMBL" id="MBA0819108.1"/>
    </source>
</evidence>
<gene>
    <name evidence="1" type="ORF">Gohar_021414</name>
</gene>
<sequence>MYYRQALHSQKKGELSMKDFLMKIKMFCHQLASCGKVISETKHVTTILNSLPLEYKSVLTIISASKVPYNVQSVSTYSLMLKHDNKS</sequence>
<name>A0A7J9IB35_9ROSI</name>
<organism evidence="1 2">
    <name type="scientific">Gossypium harknessii</name>
    <dbReference type="NCBI Taxonomy" id="34285"/>
    <lineage>
        <taxon>Eukaryota</taxon>
        <taxon>Viridiplantae</taxon>
        <taxon>Streptophyta</taxon>
        <taxon>Embryophyta</taxon>
        <taxon>Tracheophyta</taxon>
        <taxon>Spermatophyta</taxon>
        <taxon>Magnoliopsida</taxon>
        <taxon>eudicotyledons</taxon>
        <taxon>Gunneridae</taxon>
        <taxon>Pentapetalae</taxon>
        <taxon>rosids</taxon>
        <taxon>malvids</taxon>
        <taxon>Malvales</taxon>
        <taxon>Malvaceae</taxon>
        <taxon>Malvoideae</taxon>
        <taxon>Gossypium</taxon>
    </lineage>
</organism>
<protein>
    <recommendedName>
        <fullName evidence="3">Retrovirus-related Pol polyprotein from transposon TNT 1-94</fullName>
    </recommendedName>
</protein>
<dbReference type="OrthoDB" id="1001745at2759"/>
<dbReference type="AlphaFoldDB" id="A0A7J9IB35"/>
<evidence type="ECO:0000313" key="2">
    <source>
        <dbReference type="Proteomes" id="UP000593560"/>
    </source>
</evidence>
<dbReference type="EMBL" id="JABFAD010327870">
    <property type="protein sequence ID" value="MBA0819108.1"/>
    <property type="molecule type" value="Genomic_DNA"/>
</dbReference>
<dbReference type="PANTHER" id="PTHR47481:SF30">
    <property type="entry name" value="CCHC-TYPE DOMAIN-CONTAINING PROTEIN"/>
    <property type="match status" value="1"/>
</dbReference>
<keyword evidence="2" id="KW-1185">Reference proteome</keyword>
<evidence type="ECO:0008006" key="3">
    <source>
        <dbReference type="Google" id="ProtNLM"/>
    </source>
</evidence>
<dbReference type="PANTHER" id="PTHR47481">
    <property type="match status" value="1"/>
</dbReference>
<dbReference type="Proteomes" id="UP000593560">
    <property type="component" value="Unassembled WGS sequence"/>
</dbReference>
<proteinExistence type="predicted"/>
<dbReference type="Pfam" id="PF14223">
    <property type="entry name" value="Retrotran_gag_2"/>
    <property type="match status" value="1"/>
</dbReference>
<accession>A0A7J9IB35</accession>
<comment type="caution">
    <text evidence="1">The sequence shown here is derived from an EMBL/GenBank/DDBJ whole genome shotgun (WGS) entry which is preliminary data.</text>
</comment>
<reference evidence="1 2" key="1">
    <citation type="journal article" date="2019" name="Genome Biol. Evol.">
        <title>Insights into the evolution of the New World diploid cottons (Gossypium, subgenus Houzingenia) based on genome sequencing.</title>
        <authorList>
            <person name="Grover C.E."/>
            <person name="Arick M.A. 2nd"/>
            <person name="Thrash A."/>
            <person name="Conover J.L."/>
            <person name="Sanders W.S."/>
            <person name="Peterson D.G."/>
            <person name="Frelichowski J.E."/>
            <person name="Scheffler J.A."/>
            <person name="Scheffler B.E."/>
            <person name="Wendel J.F."/>
        </authorList>
    </citation>
    <scope>NUCLEOTIDE SEQUENCE [LARGE SCALE GENOMIC DNA]</scope>
    <source>
        <strain evidence="1">0</strain>
        <tissue evidence="1">Leaf</tissue>
    </source>
</reference>